<comment type="caution">
    <text evidence="3">The sequence shown here is derived from an EMBL/GenBank/DDBJ whole genome shotgun (WGS) entry which is preliminary data.</text>
</comment>
<dbReference type="AlphaFoldDB" id="A0A2V5L139"/>
<dbReference type="InterPro" id="IPR017853">
    <property type="entry name" value="GH"/>
</dbReference>
<evidence type="ECO:0008006" key="5">
    <source>
        <dbReference type="Google" id="ProtNLM"/>
    </source>
</evidence>
<proteinExistence type="predicted"/>
<sequence>MVVKTRGRGGWARPGRSATLRVARALAAAVVCAAVVTGCGPAPEVSSGPARTQAAQTAAHPGNDISWPQCSNAAGGYGLPLPPDSAGFTVIGLTNGLPFTLNPCLAPQLTWASNANVPTHAYAMAAYPTAAQLRSHGAGGPWSPATRDGQLSNAGFAEATAAVAAMAKSGILPGVVWIDVEPHKPQPWPTSTAARQRENRLVLAGLMQGLHDAGLAYGLYSFASAWADITGGWQLPGIPVWATAGKDSPAQARAKCTKPGFSGGHVYLAQWYNDVRDYDITCVPYTFTPLAIPEPPTPGPRRAAAF</sequence>
<evidence type="ECO:0000313" key="3">
    <source>
        <dbReference type="EMBL" id="PYI64728.1"/>
    </source>
</evidence>
<gene>
    <name evidence="3" type="ORF">CVV68_21150</name>
</gene>
<dbReference type="EMBL" id="QJVD01000041">
    <property type="protein sequence ID" value="PYI64728.1"/>
    <property type="molecule type" value="Genomic_DNA"/>
</dbReference>
<dbReference type="OrthoDB" id="9779955at2"/>
<evidence type="ECO:0000256" key="2">
    <source>
        <dbReference type="SAM" id="SignalP"/>
    </source>
</evidence>
<keyword evidence="4" id="KW-1185">Reference proteome</keyword>
<protein>
    <recommendedName>
        <fullName evidence="5">DUF1906 domain-containing protein</fullName>
    </recommendedName>
</protein>
<evidence type="ECO:0000256" key="1">
    <source>
        <dbReference type="SAM" id="MobiDB-lite"/>
    </source>
</evidence>
<name>A0A2V5L139_9MICC</name>
<keyword evidence="2" id="KW-0732">Signal</keyword>
<dbReference type="Gene3D" id="3.20.20.80">
    <property type="entry name" value="Glycosidases"/>
    <property type="match status" value="1"/>
</dbReference>
<feature type="region of interest" description="Disordered" evidence="1">
    <location>
        <begin position="42"/>
        <end position="63"/>
    </location>
</feature>
<dbReference type="SUPFAM" id="SSF51445">
    <property type="entry name" value="(Trans)glycosidases"/>
    <property type="match status" value="1"/>
</dbReference>
<organism evidence="3 4">
    <name type="scientific">Arthrobacter livingstonensis</name>
    <dbReference type="NCBI Taxonomy" id="670078"/>
    <lineage>
        <taxon>Bacteria</taxon>
        <taxon>Bacillati</taxon>
        <taxon>Actinomycetota</taxon>
        <taxon>Actinomycetes</taxon>
        <taxon>Micrococcales</taxon>
        <taxon>Micrococcaceae</taxon>
        <taxon>Arthrobacter</taxon>
    </lineage>
</organism>
<accession>A0A2V5L139</accession>
<reference evidence="3 4" key="1">
    <citation type="submission" date="2018-05" db="EMBL/GenBank/DDBJ databases">
        <title>Genetic diversity of glacier-inhabiting Cryobacterium bacteria in China and description of Cryobacterium mengkeensis sp. nov. and Arthrobacter glacialis sp. nov.</title>
        <authorList>
            <person name="Liu Q."/>
            <person name="Xin Y.-H."/>
        </authorList>
    </citation>
    <scope>NUCLEOTIDE SEQUENCE [LARGE SCALE GENOMIC DNA]</scope>
    <source>
        <strain evidence="3 4">LI2</strain>
    </source>
</reference>
<feature type="chain" id="PRO_5016037768" description="DUF1906 domain-containing protein" evidence="2">
    <location>
        <begin position="34"/>
        <end position="306"/>
    </location>
</feature>
<dbReference type="RefSeq" id="WP_110502973.1">
    <property type="nucleotide sequence ID" value="NZ_QJVD01000041.1"/>
</dbReference>
<dbReference type="Proteomes" id="UP000247832">
    <property type="component" value="Unassembled WGS sequence"/>
</dbReference>
<evidence type="ECO:0000313" key="4">
    <source>
        <dbReference type="Proteomes" id="UP000247832"/>
    </source>
</evidence>
<feature type="signal peptide" evidence="2">
    <location>
        <begin position="1"/>
        <end position="33"/>
    </location>
</feature>